<dbReference type="EMBL" id="JTJC03000001">
    <property type="protein sequence ID" value="NHC33235.1"/>
    <property type="molecule type" value="Genomic_DNA"/>
</dbReference>
<dbReference type="OrthoDB" id="9813823at2"/>
<comment type="caution">
    <text evidence="1">The sequence shown here is derived from an EMBL/GenBank/DDBJ whole genome shotgun (WGS) entry which is preliminary data.</text>
</comment>
<dbReference type="RefSeq" id="WP_039714872.1">
    <property type="nucleotide sequence ID" value="NZ_JTJC03000001.1"/>
</dbReference>
<evidence type="ECO:0000313" key="2">
    <source>
        <dbReference type="Proteomes" id="UP000031532"/>
    </source>
</evidence>
<evidence type="ECO:0008006" key="3">
    <source>
        <dbReference type="Google" id="ProtNLM"/>
    </source>
</evidence>
<keyword evidence="2" id="KW-1185">Reference proteome</keyword>
<evidence type="ECO:0000313" key="1">
    <source>
        <dbReference type="EMBL" id="NHC33235.1"/>
    </source>
</evidence>
<gene>
    <name evidence="1" type="ORF">QH73_0000895</name>
</gene>
<organism evidence="1 2">
    <name type="scientific">Scytonema millei VB511283</name>
    <dbReference type="NCBI Taxonomy" id="1245923"/>
    <lineage>
        <taxon>Bacteria</taxon>
        <taxon>Bacillati</taxon>
        <taxon>Cyanobacteriota</taxon>
        <taxon>Cyanophyceae</taxon>
        <taxon>Nostocales</taxon>
        <taxon>Scytonemataceae</taxon>
        <taxon>Scytonema</taxon>
    </lineage>
</organism>
<proteinExistence type="predicted"/>
<dbReference type="Proteomes" id="UP000031532">
    <property type="component" value="Unassembled WGS sequence"/>
</dbReference>
<dbReference type="AlphaFoldDB" id="A0A9X5E0G0"/>
<accession>A0A9X5E0G0</accession>
<name>A0A9X5E0G0_9CYAN</name>
<reference evidence="1 2" key="1">
    <citation type="journal article" date="2015" name="Genome Announc.">
        <title>Draft Genome Sequence of the Terrestrial Cyanobacterium Scytonema millei VB511283, Isolated from Eastern India.</title>
        <authorList>
            <person name="Sen D."/>
            <person name="Chandrababunaidu M.M."/>
            <person name="Singh D."/>
            <person name="Sanghi N."/>
            <person name="Ghorai A."/>
            <person name="Mishra G.P."/>
            <person name="Madduluri M."/>
            <person name="Adhikary S.P."/>
            <person name="Tripathy S."/>
        </authorList>
    </citation>
    <scope>NUCLEOTIDE SEQUENCE [LARGE SCALE GENOMIC DNA]</scope>
    <source>
        <strain evidence="1 2">VB511283</strain>
    </source>
</reference>
<sequence length="76" mass="8742">MSLYDETISKILQLPEPLVKEVSNFVDSLRLDQDSTRSALWMHSTEALKISTSDISDYSKHPEEYEARLARGEIQQ</sequence>
<protein>
    <recommendedName>
        <fullName evidence="3">DUF2281 domain-containing protein</fullName>
    </recommendedName>
</protein>